<dbReference type="InterPro" id="IPR012337">
    <property type="entry name" value="RNaseH-like_sf"/>
</dbReference>
<dbReference type="AlphaFoldDB" id="A0A5B6V9W0"/>
<dbReference type="PROSITE" id="PS50994">
    <property type="entry name" value="INTEGRASE"/>
    <property type="match status" value="1"/>
</dbReference>
<dbReference type="PANTHER" id="PTHR45835">
    <property type="entry name" value="YALI0A06105P"/>
    <property type="match status" value="1"/>
</dbReference>
<keyword evidence="2" id="KW-0808">Transferase</keyword>
<dbReference type="Pfam" id="PF17921">
    <property type="entry name" value="Integrase_H2C2"/>
    <property type="match status" value="1"/>
</dbReference>
<keyword evidence="2" id="KW-0548">Nucleotidyltransferase</keyword>
<dbReference type="PANTHER" id="PTHR45835:SF99">
    <property type="entry name" value="CHROMO DOMAIN-CONTAINING PROTEIN-RELATED"/>
    <property type="match status" value="1"/>
</dbReference>
<organism evidence="2 3">
    <name type="scientific">Gossypium australe</name>
    <dbReference type="NCBI Taxonomy" id="47621"/>
    <lineage>
        <taxon>Eukaryota</taxon>
        <taxon>Viridiplantae</taxon>
        <taxon>Streptophyta</taxon>
        <taxon>Embryophyta</taxon>
        <taxon>Tracheophyta</taxon>
        <taxon>Spermatophyta</taxon>
        <taxon>Magnoliopsida</taxon>
        <taxon>eudicotyledons</taxon>
        <taxon>Gunneridae</taxon>
        <taxon>Pentapetalae</taxon>
        <taxon>rosids</taxon>
        <taxon>malvids</taxon>
        <taxon>Malvales</taxon>
        <taxon>Malvaceae</taxon>
        <taxon>Malvoideae</taxon>
        <taxon>Gossypium</taxon>
    </lineage>
</organism>
<proteinExistence type="predicted"/>
<accession>A0A5B6V9W0</accession>
<dbReference type="InterPro" id="IPR001584">
    <property type="entry name" value="Integrase_cat-core"/>
</dbReference>
<dbReference type="Gene3D" id="3.30.420.10">
    <property type="entry name" value="Ribonuclease H-like superfamily/Ribonuclease H"/>
    <property type="match status" value="1"/>
</dbReference>
<dbReference type="InterPro" id="IPR041588">
    <property type="entry name" value="Integrase_H2C2"/>
</dbReference>
<gene>
    <name evidence="2" type="ORF">EPI10_001001</name>
</gene>
<dbReference type="EMBL" id="SMMG02000007">
    <property type="protein sequence ID" value="KAA3465864.1"/>
    <property type="molecule type" value="Genomic_DNA"/>
</dbReference>
<name>A0A5B6V9W0_9ROSI</name>
<evidence type="ECO:0000259" key="1">
    <source>
        <dbReference type="PROSITE" id="PS50994"/>
    </source>
</evidence>
<dbReference type="Proteomes" id="UP000325315">
    <property type="component" value="Unassembled WGS sequence"/>
</dbReference>
<dbReference type="GO" id="GO:0003964">
    <property type="term" value="F:RNA-directed DNA polymerase activity"/>
    <property type="evidence" value="ECO:0007669"/>
    <property type="project" value="UniProtKB-KW"/>
</dbReference>
<protein>
    <submittedName>
        <fullName evidence="2">Reverse transcriptase</fullName>
    </submittedName>
</protein>
<sequence>MFRNRICVPRNSELIQKILHEAHHSYFSVHSGSTKMYNDLNQLYWWSNYSLDRLAEFYISEIVRLHGVPLSIISNRDPRFTLRFWKTLREALGTKLNFSIAFHPQTDGQTKRVIQILEDMLRCCFLEFKGSWEKYLPLIEFAYNYSFQTSIKMAPYEALYCCKCRTPLYWTELSEKRIHGVELIRKTEEKVKPIRDSLKAASDRQKSYADLKRREIEFQVGD</sequence>
<dbReference type="OrthoDB" id="1939135at2759"/>
<reference evidence="3" key="1">
    <citation type="journal article" date="2019" name="Plant Biotechnol. J.">
        <title>Genome sequencing of the Australian wild diploid species Gossypium australe highlights disease resistance and delayed gland morphogenesis.</title>
        <authorList>
            <person name="Cai Y."/>
            <person name="Cai X."/>
            <person name="Wang Q."/>
            <person name="Wang P."/>
            <person name="Zhang Y."/>
            <person name="Cai C."/>
            <person name="Xu Y."/>
            <person name="Wang K."/>
            <person name="Zhou Z."/>
            <person name="Wang C."/>
            <person name="Geng S."/>
            <person name="Li B."/>
            <person name="Dong Q."/>
            <person name="Hou Y."/>
            <person name="Wang H."/>
            <person name="Ai P."/>
            <person name="Liu Z."/>
            <person name="Yi F."/>
            <person name="Sun M."/>
            <person name="An G."/>
            <person name="Cheng J."/>
            <person name="Zhang Y."/>
            <person name="Shi Q."/>
            <person name="Xie Y."/>
            <person name="Shi X."/>
            <person name="Chang Y."/>
            <person name="Huang F."/>
            <person name="Chen Y."/>
            <person name="Hong S."/>
            <person name="Mi L."/>
            <person name="Sun Q."/>
            <person name="Zhang L."/>
            <person name="Zhou B."/>
            <person name="Peng R."/>
            <person name="Zhang X."/>
            <person name="Liu F."/>
        </authorList>
    </citation>
    <scope>NUCLEOTIDE SEQUENCE [LARGE SCALE GENOMIC DNA]</scope>
    <source>
        <strain evidence="3">cv. PA1801</strain>
    </source>
</reference>
<keyword evidence="2" id="KW-0695">RNA-directed DNA polymerase</keyword>
<comment type="caution">
    <text evidence="2">The sequence shown here is derived from an EMBL/GenBank/DDBJ whole genome shotgun (WGS) entry which is preliminary data.</text>
</comment>
<dbReference type="GO" id="GO:0003676">
    <property type="term" value="F:nucleic acid binding"/>
    <property type="evidence" value="ECO:0007669"/>
    <property type="project" value="InterPro"/>
</dbReference>
<evidence type="ECO:0000313" key="3">
    <source>
        <dbReference type="Proteomes" id="UP000325315"/>
    </source>
</evidence>
<feature type="domain" description="Integrase catalytic" evidence="1">
    <location>
        <begin position="54"/>
        <end position="163"/>
    </location>
</feature>
<dbReference type="GO" id="GO:0015074">
    <property type="term" value="P:DNA integration"/>
    <property type="evidence" value="ECO:0007669"/>
    <property type="project" value="InterPro"/>
</dbReference>
<keyword evidence="3" id="KW-1185">Reference proteome</keyword>
<dbReference type="SUPFAM" id="SSF53098">
    <property type="entry name" value="Ribonuclease H-like"/>
    <property type="match status" value="1"/>
</dbReference>
<dbReference type="InterPro" id="IPR036397">
    <property type="entry name" value="RNaseH_sf"/>
</dbReference>
<evidence type="ECO:0000313" key="2">
    <source>
        <dbReference type="EMBL" id="KAA3465864.1"/>
    </source>
</evidence>